<sequence length="134" mass="15111">MAEIELPHDIVYQCLIYDVKCKSVIEKSRESLRHKASFYAAALAFLSLLCLAVGDEVVLRSFPSPSAKLLCEIPLPLLWLFRVNSARSSFIYRGGWLDLIDEITSLSYASNTFPPVDSIYIYDLRLPLGLEVPL</sequence>
<organism evidence="1 2">
    <name type="scientific">Manihot esculenta</name>
    <name type="common">Cassava</name>
    <name type="synonym">Jatropha manihot</name>
    <dbReference type="NCBI Taxonomy" id="3983"/>
    <lineage>
        <taxon>Eukaryota</taxon>
        <taxon>Viridiplantae</taxon>
        <taxon>Streptophyta</taxon>
        <taxon>Embryophyta</taxon>
        <taxon>Tracheophyta</taxon>
        <taxon>Spermatophyta</taxon>
        <taxon>Magnoliopsida</taxon>
        <taxon>eudicotyledons</taxon>
        <taxon>Gunneridae</taxon>
        <taxon>Pentapetalae</taxon>
        <taxon>rosids</taxon>
        <taxon>fabids</taxon>
        <taxon>Malpighiales</taxon>
        <taxon>Euphorbiaceae</taxon>
        <taxon>Crotonoideae</taxon>
        <taxon>Manihoteae</taxon>
        <taxon>Manihot</taxon>
    </lineage>
</organism>
<reference evidence="2" key="1">
    <citation type="journal article" date="2016" name="Nat. Biotechnol.">
        <title>Sequencing wild and cultivated cassava and related species reveals extensive interspecific hybridization and genetic diversity.</title>
        <authorList>
            <person name="Bredeson J.V."/>
            <person name="Lyons J.B."/>
            <person name="Prochnik S.E."/>
            <person name="Wu G.A."/>
            <person name="Ha C.M."/>
            <person name="Edsinger-Gonzales E."/>
            <person name="Grimwood J."/>
            <person name="Schmutz J."/>
            <person name="Rabbi I.Y."/>
            <person name="Egesi C."/>
            <person name="Nauluvula P."/>
            <person name="Lebot V."/>
            <person name="Ndunguru J."/>
            <person name="Mkamilo G."/>
            <person name="Bart R.S."/>
            <person name="Setter T.L."/>
            <person name="Gleadow R.M."/>
            <person name="Kulakow P."/>
            <person name="Ferguson M.E."/>
            <person name="Rounsley S."/>
            <person name="Rokhsar D.S."/>
        </authorList>
    </citation>
    <scope>NUCLEOTIDE SEQUENCE [LARGE SCALE GENOMIC DNA]</scope>
    <source>
        <strain evidence="2">cv. AM560-2</strain>
    </source>
</reference>
<protein>
    <submittedName>
        <fullName evidence="1">Uncharacterized protein</fullName>
    </submittedName>
</protein>
<name>A0ACB7HHU7_MANES</name>
<dbReference type="EMBL" id="CM004392">
    <property type="protein sequence ID" value="KAG8651711.1"/>
    <property type="molecule type" value="Genomic_DNA"/>
</dbReference>
<accession>A0ACB7HHU7</accession>
<dbReference type="Proteomes" id="UP000091857">
    <property type="component" value="Chromosome 6"/>
</dbReference>
<comment type="caution">
    <text evidence="1">The sequence shown here is derived from an EMBL/GenBank/DDBJ whole genome shotgun (WGS) entry which is preliminary data.</text>
</comment>
<keyword evidence="2" id="KW-1185">Reference proteome</keyword>
<evidence type="ECO:0000313" key="2">
    <source>
        <dbReference type="Proteomes" id="UP000091857"/>
    </source>
</evidence>
<gene>
    <name evidence="1" type="ORF">MANES_06G015375v8</name>
</gene>
<proteinExistence type="predicted"/>
<evidence type="ECO:0000313" key="1">
    <source>
        <dbReference type="EMBL" id="KAG8651711.1"/>
    </source>
</evidence>